<dbReference type="GO" id="GO:0004722">
    <property type="term" value="F:protein serine/threonine phosphatase activity"/>
    <property type="evidence" value="ECO:0007669"/>
    <property type="project" value="UniProtKB-EC"/>
</dbReference>
<dbReference type="SUPFAM" id="SSF81606">
    <property type="entry name" value="PP2C-like"/>
    <property type="match status" value="1"/>
</dbReference>
<comment type="caution">
    <text evidence="3">The sequence shown here is derived from an EMBL/GenBank/DDBJ whole genome shotgun (WGS) entry which is preliminary data.</text>
</comment>
<feature type="domain" description="PPM-type phosphatase" evidence="2">
    <location>
        <begin position="95"/>
        <end position="331"/>
    </location>
</feature>
<dbReference type="PROSITE" id="PS51746">
    <property type="entry name" value="PPM_2"/>
    <property type="match status" value="1"/>
</dbReference>
<proteinExistence type="predicted"/>
<protein>
    <submittedName>
        <fullName evidence="3">PP2C family protein-serine/threonine phosphatase</fullName>
        <ecNumber evidence="3">3.1.3.16</ecNumber>
    </submittedName>
</protein>
<gene>
    <name evidence="3" type="ORF">ACFPET_15570</name>
</gene>
<dbReference type="InterPro" id="IPR001932">
    <property type="entry name" value="PPM-type_phosphatase-like_dom"/>
</dbReference>
<dbReference type="EC" id="3.1.3.16" evidence="3"/>
<name>A0ABV8U1A1_9ACTN</name>
<evidence type="ECO:0000313" key="3">
    <source>
        <dbReference type="EMBL" id="MFC4336622.1"/>
    </source>
</evidence>
<keyword evidence="3" id="KW-0378">Hydrolase</keyword>
<evidence type="ECO:0000313" key="4">
    <source>
        <dbReference type="Proteomes" id="UP001595823"/>
    </source>
</evidence>
<sequence>MTQPTMAPKKCSLCSLPAEIGRYCEDCGGDLVEEPTPVASVPDDGDATAALPVTVLAEQEEPETPPAGWISSAAEVDNPDHPGGSSDHAEFRHGNIGAGTDVGKRHHYNQDSIAAGHSEAGHAFAVVCDGVSGATDSERASLAGTEASAQAMLEALNAGELPEAASQRAVEAAHAAVAEVGRQYPDSPPSCTYVSAITDGDEVVICWVGDSRVYWAGADQSNELTVDDTIAARLDYAGADPNDERYKSPYAKALLAWLGADAPNLNPNLIRLTVDGGHIVVCSDGLSRYFSGPGDLAPLPEGDVSAKTVALIGKALQCGGHDNISVAVIELSPPQPIGGPVVDIQEGTTKLRVDSEAEGTTLLRGGR</sequence>
<feature type="region of interest" description="Disordered" evidence="1">
    <location>
        <begin position="60"/>
        <end position="99"/>
    </location>
</feature>
<dbReference type="Pfam" id="PF13672">
    <property type="entry name" value="PP2C_2"/>
    <property type="match status" value="1"/>
</dbReference>
<keyword evidence="4" id="KW-1185">Reference proteome</keyword>
<dbReference type="Proteomes" id="UP001595823">
    <property type="component" value="Unassembled WGS sequence"/>
</dbReference>
<dbReference type="RefSeq" id="WP_380622732.1">
    <property type="nucleotide sequence ID" value="NZ_JBHSDK010000021.1"/>
</dbReference>
<accession>A0ABV8U1A1</accession>
<evidence type="ECO:0000256" key="1">
    <source>
        <dbReference type="SAM" id="MobiDB-lite"/>
    </source>
</evidence>
<dbReference type="EMBL" id="JBHSDK010000021">
    <property type="protein sequence ID" value="MFC4336622.1"/>
    <property type="molecule type" value="Genomic_DNA"/>
</dbReference>
<evidence type="ECO:0000259" key="2">
    <source>
        <dbReference type="PROSITE" id="PS51746"/>
    </source>
</evidence>
<dbReference type="InterPro" id="IPR036457">
    <property type="entry name" value="PPM-type-like_dom_sf"/>
</dbReference>
<dbReference type="Gene3D" id="3.60.40.10">
    <property type="entry name" value="PPM-type phosphatase domain"/>
    <property type="match status" value="1"/>
</dbReference>
<organism evidence="3 4">
    <name type="scientific">Salininema proteolyticum</name>
    <dbReference type="NCBI Taxonomy" id="1607685"/>
    <lineage>
        <taxon>Bacteria</taxon>
        <taxon>Bacillati</taxon>
        <taxon>Actinomycetota</taxon>
        <taxon>Actinomycetes</taxon>
        <taxon>Glycomycetales</taxon>
        <taxon>Glycomycetaceae</taxon>
        <taxon>Salininema</taxon>
    </lineage>
</organism>
<reference evidence="4" key="1">
    <citation type="journal article" date="2019" name="Int. J. Syst. Evol. Microbiol.">
        <title>The Global Catalogue of Microorganisms (GCM) 10K type strain sequencing project: providing services to taxonomists for standard genome sequencing and annotation.</title>
        <authorList>
            <consortium name="The Broad Institute Genomics Platform"/>
            <consortium name="The Broad Institute Genome Sequencing Center for Infectious Disease"/>
            <person name="Wu L."/>
            <person name="Ma J."/>
        </authorList>
    </citation>
    <scope>NUCLEOTIDE SEQUENCE [LARGE SCALE GENOMIC DNA]</scope>
    <source>
        <strain evidence="4">IBRC-M 10908</strain>
    </source>
</reference>
<dbReference type="SMART" id="SM00332">
    <property type="entry name" value="PP2Cc"/>
    <property type="match status" value="1"/>
</dbReference>